<keyword evidence="2" id="KW-0159">Chromosome partition</keyword>
<feature type="compositionally biased region" description="Basic and acidic residues" evidence="3">
    <location>
        <begin position="768"/>
        <end position="779"/>
    </location>
</feature>
<evidence type="ECO:0000256" key="2">
    <source>
        <dbReference type="ARBA" id="ARBA00022829"/>
    </source>
</evidence>
<feature type="region of interest" description="Disordered" evidence="3">
    <location>
        <begin position="1158"/>
        <end position="1184"/>
    </location>
</feature>
<feature type="compositionally biased region" description="Low complexity" evidence="3">
    <location>
        <begin position="458"/>
        <end position="488"/>
    </location>
</feature>
<comment type="caution">
    <text evidence="5">The sequence shown here is derived from an EMBL/GenBank/DDBJ whole genome shotgun (WGS) entry which is preliminary data.</text>
</comment>
<protein>
    <recommendedName>
        <fullName evidence="4">Shugoshin C-terminal domain-containing protein</fullName>
    </recommendedName>
</protein>
<accession>A0AAV4TNY2</accession>
<feature type="region of interest" description="Disordered" evidence="3">
    <location>
        <begin position="706"/>
        <end position="782"/>
    </location>
</feature>
<dbReference type="GO" id="GO:0005634">
    <property type="term" value="C:nucleus"/>
    <property type="evidence" value="ECO:0007669"/>
    <property type="project" value="InterPro"/>
</dbReference>
<dbReference type="InterPro" id="IPR011515">
    <property type="entry name" value="Shugoshin_C"/>
</dbReference>
<feature type="compositionally biased region" description="Low complexity" evidence="3">
    <location>
        <begin position="594"/>
        <end position="615"/>
    </location>
</feature>
<dbReference type="Proteomes" id="UP001054837">
    <property type="component" value="Unassembled WGS sequence"/>
</dbReference>
<dbReference type="EMBL" id="BPLQ01010011">
    <property type="protein sequence ID" value="GIY47764.1"/>
    <property type="molecule type" value="Genomic_DNA"/>
</dbReference>
<evidence type="ECO:0000259" key="4">
    <source>
        <dbReference type="Pfam" id="PF07557"/>
    </source>
</evidence>
<gene>
    <name evidence="5" type="ORF">CDAR_77211</name>
</gene>
<feature type="region of interest" description="Disordered" evidence="3">
    <location>
        <begin position="591"/>
        <end position="654"/>
    </location>
</feature>
<feature type="compositionally biased region" description="Polar residues" evidence="3">
    <location>
        <begin position="642"/>
        <end position="654"/>
    </location>
</feature>
<reference evidence="5 6" key="1">
    <citation type="submission" date="2021-06" db="EMBL/GenBank/DDBJ databases">
        <title>Caerostris darwini draft genome.</title>
        <authorList>
            <person name="Kono N."/>
            <person name="Arakawa K."/>
        </authorList>
    </citation>
    <scope>NUCLEOTIDE SEQUENCE [LARGE SCALE GENOMIC DNA]</scope>
</reference>
<feature type="compositionally biased region" description="Polar residues" evidence="3">
    <location>
        <begin position="814"/>
        <end position="829"/>
    </location>
</feature>
<comment type="similarity">
    <text evidence="1">Belongs to the shugoshin family.</text>
</comment>
<evidence type="ECO:0000256" key="3">
    <source>
        <dbReference type="SAM" id="MobiDB-lite"/>
    </source>
</evidence>
<evidence type="ECO:0000256" key="1">
    <source>
        <dbReference type="ARBA" id="ARBA00010845"/>
    </source>
</evidence>
<evidence type="ECO:0000313" key="6">
    <source>
        <dbReference type="Proteomes" id="UP001054837"/>
    </source>
</evidence>
<name>A0AAV4TNY2_9ARAC</name>
<sequence>RMNKKSVKKIKRKKVPIYFRKNQAAVSQILATAHYKRRLKEMRRVNKELAQSLHDVHHRVADQERALAEFNRESIQMIFAKRKIKDICAGFQKLVIDMSEVMNYLGGKQCDFLKSSRDSHDDIRLKLLHPNVSIVEESASESIIESDLIAEERQHYEINPDSVSSESIPEIDVSTRKENSLTEIYNIPSFTAANTRSQDFSNDAQSVEARVSNKFSKQSSSCSFELSSTPHTSVFTAFEKPLTKVPNINITELELDTTSSSPAMKKTEPTVSNISKLKSVSTLNVDSQSAASSNHNQRKAFITEKLQDGPNMFSLTSDQTRMCTLNSLAVNNRKETFLVPDKLVEKLVPSSPNIIKTNTPTIIKTVQNVVQNEAILLCEDMKLTEIMPVKNQPQFHPSISPCTEVMESEETSIIGSSDSVKELKSSKIERTSSRVSSLLKKRSASGKLNSRNSDVKANRSSNKNSMRNSSVKNTLEALPENELLNPPKSLRKSERRSSRKKDRHFYDIFDSDESDIDLDIDFEIKKRFSLKPGRKIINPNNKRVFVFNITKKPNSNMNVPIDSAINNSEEGKEEKKDDVFYFSASYEADKSPIKKSQTSKKTMSSNSKKASTNKKSIVRDKLLPGEDNTISKSNIPDDGTSPVKQKTSTTSRKSILCLNNKNESQSSQFNLKFTRVTLANRDKINALNNNSSFEVNLISSENDSKEEIIQEEKSQSQNSYESKQKPSVKRKYSSAKRCSFKATGEMLNHSSVNPKRSTKRTSSSLNSKSEHVEKLDVNSRRKSSRLLHYDLKNCKTLPKLDCTDHKQAKDTNICSFENSDNSSQVVSNKNTKRNPEEDKNTVIPKQLTSQVDEKIMKTSKECKENTYKVKRSFSSISEHGSKKRSTIGDDDLSELENVTSNIDNKRCNYGKTDCSSSIVSVQNSEKNKNIVVISKILISQNKEDLKISKADKPMSDVSEISKKQCTGEDNTLSGIKNVIPTTETALSIEIDKHTEIYNIKDFVKSVSPESNLKKCHPKKTKKAITKQELKKGDNSKDILNIVQSTYLDDDTDNEKENASKIDNKNIKDVLCNYDSKLCKFDTLSSIENKCPVVVNSPVKHKAKSSRKKRRCENDTVALKVETHSKNMQPSVEMDSLLLIQKQPNSVILSSANSIEPENINGCRPRRNRPTINFKEPSLNRKMRK</sequence>
<feature type="region of interest" description="Disordered" evidence="3">
    <location>
        <begin position="814"/>
        <end position="839"/>
    </location>
</feature>
<organism evidence="5 6">
    <name type="scientific">Caerostris darwini</name>
    <dbReference type="NCBI Taxonomy" id="1538125"/>
    <lineage>
        <taxon>Eukaryota</taxon>
        <taxon>Metazoa</taxon>
        <taxon>Ecdysozoa</taxon>
        <taxon>Arthropoda</taxon>
        <taxon>Chelicerata</taxon>
        <taxon>Arachnida</taxon>
        <taxon>Araneae</taxon>
        <taxon>Araneomorphae</taxon>
        <taxon>Entelegynae</taxon>
        <taxon>Araneoidea</taxon>
        <taxon>Araneidae</taxon>
        <taxon>Caerostris</taxon>
    </lineage>
</organism>
<feature type="region of interest" description="Disordered" evidence="3">
    <location>
        <begin position="410"/>
        <end position="497"/>
    </location>
</feature>
<keyword evidence="6" id="KW-1185">Reference proteome</keyword>
<feature type="domain" description="Shugoshin C-terminal" evidence="4">
    <location>
        <begin position="1163"/>
        <end position="1184"/>
    </location>
</feature>
<feature type="compositionally biased region" description="Basic and acidic residues" evidence="3">
    <location>
        <begin position="419"/>
        <end position="432"/>
    </location>
</feature>
<evidence type="ECO:0000313" key="5">
    <source>
        <dbReference type="EMBL" id="GIY47764.1"/>
    </source>
</evidence>
<dbReference type="AlphaFoldDB" id="A0AAV4TNY2"/>
<feature type="compositionally biased region" description="Polar residues" evidence="3">
    <location>
        <begin position="748"/>
        <end position="767"/>
    </location>
</feature>
<feature type="non-terminal residue" evidence="5">
    <location>
        <position position="1"/>
    </location>
</feature>
<dbReference type="Pfam" id="PF07557">
    <property type="entry name" value="Shugoshin_C"/>
    <property type="match status" value="1"/>
</dbReference>
<proteinExistence type="inferred from homology"/>
<dbReference type="GO" id="GO:0000775">
    <property type="term" value="C:chromosome, centromeric region"/>
    <property type="evidence" value="ECO:0007669"/>
    <property type="project" value="InterPro"/>
</dbReference>
<dbReference type="GO" id="GO:0045132">
    <property type="term" value="P:meiotic chromosome segregation"/>
    <property type="evidence" value="ECO:0007669"/>
    <property type="project" value="InterPro"/>
</dbReference>